<evidence type="ECO:0000313" key="4">
    <source>
        <dbReference type="Proteomes" id="UP000738359"/>
    </source>
</evidence>
<sequence length="146" mass="16068">MVNIHQWDEFQKAAEELYSLSPSRVSRHHWGLTVRLGASQMATTETRYVAKYRHVEGKLVLKVTDDRTCLKYKTDQMQDLNKFERLNRSLMAKMHNRIPSAASAEAAASGVGSAPSPSQPATAATTISSPALQQGGGGKAKKNKRK</sequence>
<proteinExistence type="predicted"/>
<dbReference type="GO" id="GO:0008312">
    <property type="term" value="F:7S RNA binding"/>
    <property type="evidence" value="ECO:0007669"/>
    <property type="project" value="InterPro"/>
</dbReference>
<reference evidence="3" key="1">
    <citation type="journal article" date="2020" name="Fungal Divers.">
        <title>Resolving the Mortierellaceae phylogeny through synthesis of multi-gene phylogenetics and phylogenomics.</title>
        <authorList>
            <person name="Vandepol N."/>
            <person name="Liber J."/>
            <person name="Desiro A."/>
            <person name="Na H."/>
            <person name="Kennedy M."/>
            <person name="Barry K."/>
            <person name="Grigoriev I.V."/>
            <person name="Miller A.N."/>
            <person name="O'Donnell K."/>
            <person name="Stajich J.E."/>
            <person name="Bonito G."/>
        </authorList>
    </citation>
    <scope>NUCLEOTIDE SEQUENCE</scope>
    <source>
        <strain evidence="3">CK1249</strain>
    </source>
</reference>
<evidence type="ECO:0000313" key="3">
    <source>
        <dbReference type="EMBL" id="KAF9961214.1"/>
    </source>
</evidence>
<dbReference type="SUPFAM" id="SSF54762">
    <property type="entry name" value="Signal recognition particle alu RNA binding heterodimer, SRP9/14"/>
    <property type="match status" value="1"/>
</dbReference>
<evidence type="ECO:0000259" key="2">
    <source>
        <dbReference type="Pfam" id="PF05486"/>
    </source>
</evidence>
<feature type="region of interest" description="Disordered" evidence="1">
    <location>
        <begin position="97"/>
        <end position="146"/>
    </location>
</feature>
<feature type="domain" description="SRP9" evidence="2">
    <location>
        <begin position="5"/>
        <end position="94"/>
    </location>
</feature>
<organism evidence="3 4">
    <name type="scientific">Mortierella alpina</name>
    <name type="common">Oleaginous fungus</name>
    <name type="synonym">Mortierella renispora</name>
    <dbReference type="NCBI Taxonomy" id="64518"/>
    <lineage>
        <taxon>Eukaryota</taxon>
        <taxon>Fungi</taxon>
        <taxon>Fungi incertae sedis</taxon>
        <taxon>Mucoromycota</taxon>
        <taxon>Mortierellomycotina</taxon>
        <taxon>Mortierellomycetes</taxon>
        <taxon>Mortierellales</taxon>
        <taxon>Mortierellaceae</taxon>
        <taxon>Mortierella</taxon>
    </lineage>
</organism>
<dbReference type="PANTHER" id="PTHR12834">
    <property type="entry name" value="SIGNAL RECOGNITION PARTICLE 9 KDA PROTEIN"/>
    <property type="match status" value="1"/>
</dbReference>
<dbReference type="AlphaFoldDB" id="A0A9P6J430"/>
<dbReference type="OrthoDB" id="360923at2759"/>
<dbReference type="InterPro" id="IPR009018">
    <property type="entry name" value="Signal_recog_particle_SRP9/14"/>
</dbReference>
<dbReference type="GO" id="GO:0005786">
    <property type="term" value="C:signal recognition particle, endoplasmic reticulum targeting"/>
    <property type="evidence" value="ECO:0007669"/>
    <property type="project" value="TreeGrafter"/>
</dbReference>
<evidence type="ECO:0000256" key="1">
    <source>
        <dbReference type="SAM" id="MobiDB-lite"/>
    </source>
</evidence>
<comment type="caution">
    <text evidence="3">The sequence shown here is derived from an EMBL/GenBank/DDBJ whole genome shotgun (WGS) entry which is preliminary data.</text>
</comment>
<dbReference type="InterPro" id="IPR039432">
    <property type="entry name" value="SRP9_dom"/>
</dbReference>
<protein>
    <recommendedName>
        <fullName evidence="2">SRP9 domain-containing protein</fullName>
    </recommendedName>
</protein>
<dbReference type="Pfam" id="PF05486">
    <property type="entry name" value="SRP9-21"/>
    <property type="match status" value="1"/>
</dbReference>
<dbReference type="GO" id="GO:0006614">
    <property type="term" value="P:SRP-dependent cotranslational protein targeting to membrane"/>
    <property type="evidence" value="ECO:0007669"/>
    <property type="project" value="InterPro"/>
</dbReference>
<gene>
    <name evidence="3" type="ORF">BGZ70_008341</name>
</gene>
<dbReference type="InterPro" id="IPR039914">
    <property type="entry name" value="SRP9-like"/>
</dbReference>
<dbReference type="EMBL" id="JAAAHY010000593">
    <property type="protein sequence ID" value="KAF9961214.1"/>
    <property type="molecule type" value="Genomic_DNA"/>
</dbReference>
<name>A0A9P6J430_MORAP</name>
<keyword evidence="4" id="KW-1185">Reference proteome</keyword>
<accession>A0A9P6J430</accession>
<dbReference type="Proteomes" id="UP000738359">
    <property type="component" value="Unassembled WGS sequence"/>
</dbReference>
<dbReference type="Gene3D" id="3.30.720.10">
    <property type="entry name" value="Signal recognition particle alu RNA binding heterodimer, srp9/1"/>
    <property type="match status" value="1"/>
</dbReference>
<feature type="compositionally biased region" description="Low complexity" evidence="1">
    <location>
        <begin position="99"/>
        <end position="131"/>
    </location>
</feature>
<dbReference type="PANTHER" id="PTHR12834:SF12">
    <property type="entry name" value="SIGNAL RECOGNITION PARTICLE 9 KDA PROTEIN"/>
    <property type="match status" value="1"/>
</dbReference>